<dbReference type="OrthoDB" id="9811157at2"/>
<geneLocation type="plasmid" evidence="4 5">
    <name>pMRAD01</name>
</geneLocation>
<sequence>MSRTDFSDLARRLAEEAEAVCRAYLSNGRRQGNYWRVGDVYNAAGASLHVRLTGPTSGPRARGRWADEATGEFGNLLDLIRLNRGHDSWSETLKEARSFLRMPRPQTERSATPPPAASSYDPTESARRLFRCGRPLRGTFAATYLAGRGLDHPFDSSALRFHPQCNYLHDDGTWAQHPALLAALTDLSGAIVAIQRTWLAPDGRGKAHLDEPRRMLGQSFGDAVRFGGSIPDILLAGEGLETVLSVQAVLPAVPAHAALTANRLSALLLPPGLRRLYVARDNDAAGLRAHEGLRARAEADGVQVWELVPAADDFNTDLQQLGPAGLALHLAPQLAEEDAMRFLRLEAV</sequence>
<dbReference type="InterPro" id="IPR055570">
    <property type="entry name" value="DUF7146"/>
</dbReference>
<evidence type="ECO:0000256" key="1">
    <source>
        <dbReference type="SAM" id="MobiDB-lite"/>
    </source>
</evidence>
<feature type="domain" description="DUF7146" evidence="3">
    <location>
        <begin position="123"/>
        <end position="226"/>
    </location>
</feature>
<evidence type="ECO:0000313" key="4">
    <source>
        <dbReference type="EMBL" id="ACB27988.1"/>
    </source>
</evidence>
<dbReference type="EMBL" id="CP001002">
    <property type="protein sequence ID" value="ACB27988.1"/>
    <property type="molecule type" value="Genomic_DNA"/>
</dbReference>
<gene>
    <name evidence="4" type="ordered locus">Mrad2831_6058</name>
</gene>
<dbReference type="eggNOG" id="COG4643">
    <property type="taxonomic scope" value="Bacteria"/>
</dbReference>
<dbReference type="AlphaFoldDB" id="B1M913"/>
<organism evidence="4 5">
    <name type="scientific">Methylobacterium radiotolerans (strain ATCC 27329 / DSM 1819 / JCM 2831 / NBRC 15690 / NCIMB 10815 / 0-1)</name>
    <dbReference type="NCBI Taxonomy" id="426355"/>
    <lineage>
        <taxon>Bacteria</taxon>
        <taxon>Pseudomonadati</taxon>
        <taxon>Pseudomonadota</taxon>
        <taxon>Alphaproteobacteria</taxon>
        <taxon>Hyphomicrobiales</taxon>
        <taxon>Methylobacteriaceae</taxon>
        <taxon>Methylobacterium</taxon>
    </lineage>
</organism>
<feature type="domain" description="Toprim" evidence="2">
    <location>
        <begin position="234"/>
        <end position="323"/>
    </location>
</feature>
<accession>B1M913</accession>
<dbReference type="KEGG" id="mrd:Mrad2831_6058"/>
<proteinExistence type="predicted"/>
<dbReference type="Proteomes" id="UP000006589">
    <property type="component" value="Plasmid pMRAD01"/>
</dbReference>
<dbReference type="HOGENOM" id="CLU_803799_0_0_5"/>
<name>B1M913_METRJ</name>
<evidence type="ECO:0000259" key="2">
    <source>
        <dbReference type="Pfam" id="PF13362"/>
    </source>
</evidence>
<dbReference type="InterPro" id="IPR006171">
    <property type="entry name" value="TOPRIM_dom"/>
</dbReference>
<evidence type="ECO:0000313" key="5">
    <source>
        <dbReference type="Proteomes" id="UP000006589"/>
    </source>
</evidence>
<reference evidence="4 5" key="1">
    <citation type="submission" date="2008-03" db="EMBL/GenBank/DDBJ databases">
        <title>Complete sequence of plasmid1 of Methylobacterium radiotolerans JCM 2831.</title>
        <authorList>
            <consortium name="US DOE Joint Genome Institute"/>
            <person name="Copeland A."/>
            <person name="Lucas S."/>
            <person name="Lapidus A."/>
            <person name="Glavina del Rio T."/>
            <person name="Dalin E."/>
            <person name="Tice H."/>
            <person name="Bruce D."/>
            <person name="Goodwin L."/>
            <person name="Pitluck S."/>
            <person name="Kiss H."/>
            <person name="Brettin T."/>
            <person name="Detter J.C."/>
            <person name="Han C."/>
            <person name="Kuske C.R."/>
            <person name="Schmutz J."/>
            <person name="Larimer F."/>
            <person name="Land M."/>
            <person name="Hauser L."/>
            <person name="Kyrpides N."/>
            <person name="Mikhailova N."/>
            <person name="Marx C.J."/>
            <person name="Richardson P."/>
        </authorList>
    </citation>
    <scope>NUCLEOTIDE SEQUENCE [LARGE SCALE GENOMIC DNA]</scope>
    <source>
        <strain evidence="5">ATCC 27329 / DSM 1819 / JCM 2831 / NBRC 15690 / NCIMB 10815 / 0-1</strain>
        <plasmid evidence="5">Plasmid pMRAD01</plasmid>
    </source>
</reference>
<protein>
    <submittedName>
        <fullName evidence="4">Uncharacterized protein</fullName>
    </submittedName>
</protein>
<keyword evidence="4" id="KW-0614">Plasmid</keyword>
<feature type="region of interest" description="Disordered" evidence="1">
    <location>
        <begin position="100"/>
        <end position="125"/>
    </location>
</feature>
<dbReference type="Pfam" id="PF23639">
    <property type="entry name" value="DUF7146"/>
    <property type="match status" value="1"/>
</dbReference>
<dbReference type="Pfam" id="PF13362">
    <property type="entry name" value="Toprim_3"/>
    <property type="match status" value="1"/>
</dbReference>
<evidence type="ECO:0000259" key="3">
    <source>
        <dbReference type="Pfam" id="PF23639"/>
    </source>
</evidence>